<sequence>MIMLLSRLGLVTSKLCKINRTSLLLLQRYMSKKSVDLEKPIEYSSSSAAQWKAEYTRSPPSEMRRK</sequence>
<dbReference type="GeneID" id="103315466"/>
<evidence type="ECO:0000313" key="2">
    <source>
        <dbReference type="EnsemblMetazoa" id="XP_008202587"/>
    </source>
</evidence>
<accession>A0A7M7H7G5</accession>
<dbReference type="Proteomes" id="UP000002358">
    <property type="component" value="Chromosome 1"/>
</dbReference>
<evidence type="ECO:0000256" key="1">
    <source>
        <dbReference type="SAM" id="MobiDB-lite"/>
    </source>
</evidence>
<feature type="region of interest" description="Disordered" evidence="1">
    <location>
        <begin position="44"/>
        <end position="66"/>
    </location>
</feature>
<dbReference type="RefSeq" id="XP_008202587.1">
    <property type="nucleotide sequence ID" value="XM_008204365.4"/>
</dbReference>
<dbReference type="EnsemblMetazoa" id="XM_008204365">
    <property type="protein sequence ID" value="XP_008202587"/>
    <property type="gene ID" value="LOC103315466"/>
</dbReference>
<dbReference type="AlphaFoldDB" id="A0A7M7H7G5"/>
<proteinExistence type="predicted"/>
<organism evidence="2 3">
    <name type="scientific">Nasonia vitripennis</name>
    <name type="common">Parasitic wasp</name>
    <dbReference type="NCBI Taxonomy" id="7425"/>
    <lineage>
        <taxon>Eukaryota</taxon>
        <taxon>Metazoa</taxon>
        <taxon>Ecdysozoa</taxon>
        <taxon>Arthropoda</taxon>
        <taxon>Hexapoda</taxon>
        <taxon>Insecta</taxon>
        <taxon>Pterygota</taxon>
        <taxon>Neoptera</taxon>
        <taxon>Endopterygota</taxon>
        <taxon>Hymenoptera</taxon>
        <taxon>Apocrita</taxon>
        <taxon>Proctotrupomorpha</taxon>
        <taxon>Chalcidoidea</taxon>
        <taxon>Pteromalidae</taxon>
        <taxon>Pteromalinae</taxon>
        <taxon>Nasonia</taxon>
    </lineage>
</organism>
<reference evidence="2" key="1">
    <citation type="submission" date="2021-01" db="UniProtKB">
        <authorList>
            <consortium name="EnsemblMetazoa"/>
        </authorList>
    </citation>
    <scope>IDENTIFICATION</scope>
</reference>
<name>A0A7M7H7G5_NASVI</name>
<keyword evidence="3" id="KW-1185">Reference proteome</keyword>
<protein>
    <submittedName>
        <fullName evidence="2">Uncharacterized protein</fullName>
    </submittedName>
</protein>
<dbReference type="OrthoDB" id="5783753at2759"/>
<evidence type="ECO:0000313" key="3">
    <source>
        <dbReference type="Proteomes" id="UP000002358"/>
    </source>
</evidence>